<dbReference type="STRING" id="7897.ENSLACP00000009275"/>
<dbReference type="PROSITE" id="PS50097">
    <property type="entry name" value="BTB"/>
    <property type="match status" value="1"/>
</dbReference>
<dbReference type="Bgee" id="ENSLACG00000008182">
    <property type="expression patterns" value="Expressed in muscle tissue and 4 other cell types or tissues"/>
</dbReference>
<dbReference type="Proteomes" id="UP000008672">
    <property type="component" value="Unassembled WGS sequence"/>
</dbReference>
<gene>
    <name evidence="4" type="primary">LOC102350581</name>
</gene>
<dbReference type="InterPro" id="IPR015915">
    <property type="entry name" value="Kelch-typ_b-propeller"/>
</dbReference>
<sequence length="556" mass="62985">MDFHDVTLQLLWLFSQLALLAVGCVSRALSGLKLLLLAPTSTLGRQGSQLECSRETDLSSRVYTSNERDSGLVTICTQDQSFQVELERLAEVSEYFRAVLRSQMKEATERLIHLEYLPSEIFRSFLDFTFGKAFQPVPEDSLTEHVEVASYLLADPYLDQTLQQLQGVLTPQNCLSYLEFANSIACQEMLHAICRYLSANLFELAAVIGQLEAKVREQLVAWRHVRDGELCILKKENLGPTSHDTSTSSRVRFLYRLSSDGDGKASWCRGAKLPFSANKWNFSTAVLHNYLFVMGGYKRRVNKSFEFKMASFRYNPVTDKWQPVAPLMKRRRHFSTAVAEGYIFAIGGWYLDSLLAPDSRTSLYTAVERYNPWSDTWTFVSPLPLTDFSFSVSLSHDIPLCAVQSGFLYVIGNVQRTREKLILQYNIKTDCWTELLPTLTRTDANIPSIYFFSAAERLYLIGGNNRENIVTSFCTETRRWGEVHAVPKVCLAGQGTLIDQHVYMPAPELNMVIKLGLHTLTLTPLLPLPFPASYEVLFELSFPPEPYTNAVSPDTL</sequence>
<dbReference type="RefSeq" id="XP_006008229.1">
    <property type="nucleotide sequence ID" value="XM_006008167.3"/>
</dbReference>
<reference evidence="4" key="2">
    <citation type="submission" date="2025-08" db="UniProtKB">
        <authorList>
            <consortium name="Ensembl"/>
        </authorList>
    </citation>
    <scope>IDENTIFICATION</scope>
</reference>
<dbReference type="OMA" id="YNYLYVI"/>
<dbReference type="EMBL" id="AFYH01192610">
    <property type="status" value="NOT_ANNOTATED_CDS"/>
    <property type="molecule type" value="Genomic_DNA"/>
</dbReference>
<reference evidence="5" key="1">
    <citation type="submission" date="2011-08" db="EMBL/GenBank/DDBJ databases">
        <title>The draft genome of Latimeria chalumnae.</title>
        <authorList>
            <person name="Di Palma F."/>
            <person name="Alfoldi J."/>
            <person name="Johnson J."/>
            <person name="Berlin A."/>
            <person name="Gnerre S."/>
            <person name="Jaffe D."/>
            <person name="MacCallum I."/>
            <person name="Young S."/>
            <person name="Walker B.J."/>
            <person name="Lander E."/>
            <person name="Lindblad-Toh K."/>
        </authorList>
    </citation>
    <scope>NUCLEOTIDE SEQUENCE [LARGE SCALE GENOMIC DNA]</scope>
    <source>
        <strain evidence="5">Wild caught</strain>
    </source>
</reference>
<dbReference type="InterPro" id="IPR006652">
    <property type="entry name" value="Kelch_1"/>
</dbReference>
<dbReference type="OrthoDB" id="45365at2759"/>
<dbReference type="KEGG" id="lcm:102350581"/>
<dbReference type="PANTHER" id="PTHR46375">
    <property type="entry name" value="KELCH REPEAT AND BTB DOMAIN-CONTAINING PROTEIN 13-RELATED"/>
    <property type="match status" value="1"/>
</dbReference>
<evidence type="ECO:0000313" key="5">
    <source>
        <dbReference type="Proteomes" id="UP000008672"/>
    </source>
</evidence>
<dbReference type="GeneTree" id="ENSGT00940000156265"/>
<evidence type="ECO:0000256" key="1">
    <source>
        <dbReference type="ARBA" id="ARBA00022441"/>
    </source>
</evidence>
<dbReference type="PANTHER" id="PTHR46375:SF3">
    <property type="entry name" value="KELCH REPEAT AND BTB DOMAIN-CONTAINING PROTEIN 13"/>
    <property type="match status" value="1"/>
</dbReference>
<dbReference type="Pfam" id="PF01344">
    <property type="entry name" value="Kelch_1"/>
    <property type="match status" value="2"/>
</dbReference>
<name>H3AI04_LATCH</name>
<dbReference type="eggNOG" id="KOG1072">
    <property type="taxonomic scope" value="Eukaryota"/>
</dbReference>
<keyword evidence="2" id="KW-0677">Repeat</keyword>
<dbReference type="Gene3D" id="3.30.710.10">
    <property type="entry name" value="Potassium Channel Kv1.1, Chain A"/>
    <property type="match status" value="1"/>
</dbReference>
<keyword evidence="5" id="KW-1185">Reference proteome</keyword>
<dbReference type="InterPro" id="IPR011333">
    <property type="entry name" value="SKP1/BTB/POZ_sf"/>
</dbReference>
<organism evidence="4 5">
    <name type="scientific">Latimeria chalumnae</name>
    <name type="common">Coelacanth</name>
    <dbReference type="NCBI Taxonomy" id="7897"/>
    <lineage>
        <taxon>Eukaryota</taxon>
        <taxon>Metazoa</taxon>
        <taxon>Chordata</taxon>
        <taxon>Craniata</taxon>
        <taxon>Vertebrata</taxon>
        <taxon>Euteleostomi</taxon>
        <taxon>Coelacanthiformes</taxon>
        <taxon>Coelacanthidae</taxon>
        <taxon>Latimeria</taxon>
    </lineage>
</organism>
<evidence type="ECO:0000259" key="3">
    <source>
        <dbReference type="PROSITE" id="PS50097"/>
    </source>
</evidence>
<proteinExistence type="predicted"/>
<dbReference type="CDD" id="cd01165">
    <property type="entry name" value="BTB_POZ"/>
    <property type="match status" value="1"/>
</dbReference>
<dbReference type="Ensembl" id="ENSLACT00000009346.1">
    <property type="protein sequence ID" value="ENSLACP00000009275.1"/>
    <property type="gene ID" value="ENSLACG00000008182.1"/>
</dbReference>
<feature type="domain" description="BTB" evidence="3">
    <location>
        <begin position="68"/>
        <end position="130"/>
    </location>
</feature>
<dbReference type="AlphaFoldDB" id="H3AI04"/>
<dbReference type="InterPro" id="IPR000210">
    <property type="entry name" value="BTB/POZ_dom"/>
</dbReference>
<dbReference type="SMART" id="SM00612">
    <property type="entry name" value="Kelch"/>
    <property type="match status" value="2"/>
</dbReference>
<dbReference type="EMBL" id="AFYH01192612">
    <property type="status" value="NOT_ANNOTATED_CDS"/>
    <property type="molecule type" value="Genomic_DNA"/>
</dbReference>
<dbReference type="InterPro" id="IPR052392">
    <property type="entry name" value="Kelch-BTB_domain-containing"/>
</dbReference>
<dbReference type="Gene3D" id="2.120.10.80">
    <property type="entry name" value="Kelch-type beta propeller"/>
    <property type="match status" value="1"/>
</dbReference>
<reference evidence="4" key="3">
    <citation type="submission" date="2025-09" db="UniProtKB">
        <authorList>
            <consortium name="Ensembl"/>
        </authorList>
    </citation>
    <scope>IDENTIFICATION</scope>
</reference>
<evidence type="ECO:0000313" key="4">
    <source>
        <dbReference type="Ensembl" id="ENSLACP00000009275.1"/>
    </source>
</evidence>
<dbReference type="SUPFAM" id="SSF117281">
    <property type="entry name" value="Kelch motif"/>
    <property type="match status" value="1"/>
</dbReference>
<dbReference type="HOGENOM" id="CLU_021248_0_0_1"/>
<dbReference type="EMBL" id="AFYH01192611">
    <property type="status" value="NOT_ANNOTATED_CDS"/>
    <property type="molecule type" value="Genomic_DNA"/>
</dbReference>
<accession>H3AI04</accession>
<dbReference type="InParanoid" id="H3AI04"/>
<dbReference type="Pfam" id="PF00651">
    <property type="entry name" value="BTB"/>
    <property type="match status" value="1"/>
</dbReference>
<evidence type="ECO:0000256" key="2">
    <source>
        <dbReference type="ARBA" id="ARBA00022737"/>
    </source>
</evidence>
<dbReference type="SUPFAM" id="SSF54695">
    <property type="entry name" value="POZ domain"/>
    <property type="match status" value="1"/>
</dbReference>
<protein>
    <recommendedName>
        <fullName evidence="3">BTB domain-containing protein</fullName>
    </recommendedName>
</protein>
<keyword evidence="1" id="KW-0880">Kelch repeat</keyword>
<dbReference type="GeneID" id="102350581"/>